<protein>
    <submittedName>
        <fullName evidence="1">Uncharacterized protein</fullName>
    </submittedName>
</protein>
<proteinExistence type="predicted"/>
<dbReference type="EMBL" id="BK014832">
    <property type="protein sequence ID" value="DAD77730.1"/>
    <property type="molecule type" value="Genomic_DNA"/>
</dbReference>
<sequence length="32" mass="3684">MHQKISIIGCYQIFNFATRLSRVSKLCSRLVA</sequence>
<evidence type="ECO:0000313" key="1">
    <source>
        <dbReference type="EMBL" id="DAD77730.1"/>
    </source>
</evidence>
<reference evidence="1" key="1">
    <citation type="journal article" date="2021" name="Proc. Natl. Acad. Sci. U.S.A.">
        <title>A Catalog of Tens of Thousands of Viruses from Human Metagenomes Reveals Hidden Associations with Chronic Diseases.</title>
        <authorList>
            <person name="Tisza M.J."/>
            <person name="Buck C.B."/>
        </authorList>
    </citation>
    <scope>NUCLEOTIDE SEQUENCE</scope>
    <source>
        <strain evidence="1">Ct13s5</strain>
    </source>
</reference>
<organism evidence="1">
    <name type="scientific">Microviridae sp. ct13s5</name>
    <dbReference type="NCBI Taxonomy" id="2826723"/>
    <lineage>
        <taxon>Viruses</taxon>
        <taxon>Monodnaviria</taxon>
        <taxon>Sangervirae</taxon>
        <taxon>Phixviricota</taxon>
        <taxon>Malgrandaviricetes</taxon>
        <taxon>Petitvirales</taxon>
        <taxon>Microviridae</taxon>
    </lineage>
</organism>
<accession>A0A8S5M682</accession>
<name>A0A8S5M682_9VIRU</name>